<dbReference type="EMBL" id="JAWWNJ010000082">
    <property type="protein sequence ID" value="KAK7001677.1"/>
    <property type="molecule type" value="Genomic_DNA"/>
</dbReference>
<dbReference type="InterPro" id="IPR036047">
    <property type="entry name" value="F-box-like_dom_sf"/>
</dbReference>
<evidence type="ECO:0000259" key="2">
    <source>
        <dbReference type="PROSITE" id="PS50181"/>
    </source>
</evidence>
<dbReference type="Pfam" id="PF00646">
    <property type="entry name" value="F-box"/>
    <property type="match status" value="1"/>
</dbReference>
<keyword evidence="4" id="KW-1185">Reference proteome</keyword>
<gene>
    <name evidence="3" type="ORF">R3P38DRAFT_2558054</name>
</gene>
<proteinExistence type="predicted"/>
<dbReference type="PROSITE" id="PS50181">
    <property type="entry name" value="FBOX"/>
    <property type="match status" value="1"/>
</dbReference>
<protein>
    <recommendedName>
        <fullName evidence="2">F-box domain-containing protein</fullName>
    </recommendedName>
</protein>
<dbReference type="SUPFAM" id="SSF81383">
    <property type="entry name" value="F-box domain"/>
    <property type="match status" value="1"/>
</dbReference>
<name>A0AAW0A673_9AGAR</name>
<feature type="compositionally biased region" description="Low complexity" evidence="1">
    <location>
        <begin position="433"/>
        <end position="453"/>
    </location>
</feature>
<evidence type="ECO:0000313" key="4">
    <source>
        <dbReference type="Proteomes" id="UP001362999"/>
    </source>
</evidence>
<feature type="region of interest" description="Disordered" evidence="1">
    <location>
        <begin position="433"/>
        <end position="461"/>
    </location>
</feature>
<dbReference type="Proteomes" id="UP001362999">
    <property type="component" value="Unassembled WGS sequence"/>
</dbReference>
<reference evidence="3 4" key="1">
    <citation type="journal article" date="2024" name="J Genomics">
        <title>Draft genome sequencing and assembly of Favolaschia claudopus CIRM-BRFM 2984 isolated from oak limbs.</title>
        <authorList>
            <person name="Navarro D."/>
            <person name="Drula E."/>
            <person name="Chaduli D."/>
            <person name="Cazenave R."/>
            <person name="Ahrendt S."/>
            <person name="Wang J."/>
            <person name="Lipzen A."/>
            <person name="Daum C."/>
            <person name="Barry K."/>
            <person name="Grigoriev I.V."/>
            <person name="Favel A."/>
            <person name="Rosso M.N."/>
            <person name="Martin F."/>
        </authorList>
    </citation>
    <scope>NUCLEOTIDE SEQUENCE [LARGE SCALE GENOMIC DNA]</scope>
    <source>
        <strain evidence="3 4">CIRM-BRFM 2984</strain>
    </source>
</reference>
<organism evidence="3 4">
    <name type="scientific">Favolaschia claudopus</name>
    <dbReference type="NCBI Taxonomy" id="2862362"/>
    <lineage>
        <taxon>Eukaryota</taxon>
        <taxon>Fungi</taxon>
        <taxon>Dikarya</taxon>
        <taxon>Basidiomycota</taxon>
        <taxon>Agaricomycotina</taxon>
        <taxon>Agaricomycetes</taxon>
        <taxon>Agaricomycetidae</taxon>
        <taxon>Agaricales</taxon>
        <taxon>Marasmiineae</taxon>
        <taxon>Mycenaceae</taxon>
        <taxon>Favolaschia</taxon>
    </lineage>
</organism>
<evidence type="ECO:0000256" key="1">
    <source>
        <dbReference type="SAM" id="MobiDB-lite"/>
    </source>
</evidence>
<comment type="caution">
    <text evidence="3">The sequence shown here is derived from an EMBL/GenBank/DDBJ whole genome shotgun (WGS) entry which is preliminary data.</text>
</comment>
<dbReference type="CDD" id="cd09917">
    <property type="entry name" value="F-box_SF"/>
    <property type="match status" value="1"/>
</dbReference>
<sequence length="763" mass="84654">MSQLSPEADDELLFLPFVDEDPCGEFGGSQGRVRDLTLVNNVAIECWKVLRMPQTPNKPAAQDLSLFPQMPIDILLEVLSHLHPLDVRHVARVNKAFRGLLHGSHGEGIWRNAFVDRKPLPVCPAEISGRRWTKLLFGARECDQCGAADTAPDYRLWRRLCTDCMNSNLISSISPHELNSLVVKTYREDGRTSAADSQSGRLWPADATAIAEEYERLKSGDAEAAEESLLRLPTFIEARREAVRIIEERAEEAEAWSDQVHDDSLPMWGKRYRRVVRSVRKRLIEEGHDPRDVEDTDMDAKMTYLENFPRLTSKRWNKARPHILPLVYDARAERLTLERVQLVANRTSAACSAVSHVLRTAPAETWAYIPPQYTIEAMPQLQELIQDPSDTPLPDDDPGLADALLELPAFVAAWREEKQALLASLLPPPSLPAEAECGPSSSSFSSSSSSALTPPIPPPPPPLARLELATSVFTCLGSWVGRMSVTAGRALIGWAGAGAHLRCRSLKNYWERRPHYAAEGAAAAAALLRLVGLDPAVTTAKQMDEVCGGEMRGCGVQGKTGGPDTRFVCLLCPVEACRGVRGRRAMRWRECVQHFIERSRVGGDVAHPGVPPAFGLLTDEAVDDLRRREAPDPVLQDAAWACALCSAHYDSHSRTTYEGVEEHVRTRHQIEDPEQGTHFLYVAGSERTPRVPALLSQEGNVLELRCNRCVKGKLRSLRDIKRHVADKHEISSPSGADWTKVEVILRTTPRPLTEAEGEDLNLD</sequence>
<dbReference type="AlphaFoldDB" id="A0AAW0A673"/>
<evidence type="ECO:0000313" key="3">
    <source>
        <dbReference type="EMBL" id="KAK7001677.1"/>
    </source>
</evidence>
<accession>A0AAW0A673</accession>
<dbReference type="InterPro" id="IPR001810">
    <property type="entry name" value="F-box_dom"/>
</dbReference>
<dbReference type="SMART" id="SM00256">
    <property type="entry name" value="FBOX"/>
    <property type="match status" value="1"/>
</dbReference>
<feature type="domain" description="F-box" evidence="2">
    <location>
        <begin position="64"/>
        <end position="113"/>
    </location>
</feature>